<evidence type="ECO:0000313" key="2">
    <source>
        <dbReference type="EMBL" id="RKO90077.1"/>
    </source>
</evidence>
<dbReference type="AlphaFoldDB" id="A0A4V1IRH5"/>
<keyword evidence="1" id="KW-0732">Signal</keyword>
<proteinExistence type="predicted"/>
<feature type="chain" id="PRO_5020354961" description="Ig-like domain-containing protein" evidence="1">
    <location>
        <begin position="22"/>
        <end position="288"/>
    </location>
</feature>
<dbReference type="EMBL" id="KZ995736">
    <property type="protein sequence ID" value="RKO90077.1"/>
    <property type="molecule type" value="Genomic_DNA"/>
</dbReference>
<accession>A0A4V1IRH5</accession>
<evidence type="ECO:0000256" key="1">
    <source>
        <dbReference type="SAM" id="SignalP"/>
    </source>
</evidence>
<keyword evidence="3" id="KW-1185">Reference proteome</keyword>
<evidence type="ECO:0000313" key="3">
    <source>
        <dbReference type="Proteomes" id="UP000269721"/>
    </source>
</evidence>
<protein>
    <recommendedName>
        <fullName evidence="4">Ig-like domain-containing protein</fullName>
    </recommendedName>
</protein>
<name>A0A4V1IRH5_9FUNG</name>
<dbReference type="Proteomes" id="UP000269721">
    <property type="component" value="Unassembled WGS sequence"/>
</dbReference>
<reference evidence="3" key="1">
    <citation type="journal article" date="2018" name="Nat. Microbiol.">
        <title>Leveraging single-cell genomics to expand the fungal tree of life.</title>
        <authorList>
            <person name="Ahrendt S.R."/>
            <person name="Quandt C.A."/>
            <person name="Ciobanu D."/>
            <person name="Clum A."/>
            <person name="Salamov A."/>
            <person name="Andreopoulos B."/>
            <person name="Cheng J.F."/>
            <person name="Woyke T."/>
            <person name="Pelin A."/>
            <person name="Henrissat B."/>
            <person name="Reynolds N.K."/>
            <person name="Benny G.L."/>
            <person name="Smith M.E."/>
            <person name="James T.Y."/>
            <person name="Grigoriev I.V."/>
        </authorList>
    </citation>
    <scope>NUCLEOTIDE SEQUENCE [LARGE SCALE GENOMIC DNA]</scope>
</reference>
<evidence type="ECO:0008006" key="4">
    <source>
        <dbReference type="Google" id="ProtNLM"/>
    </source>
</evidence>
<organism evidence="2 3">
    <name type="scientific">Blyttiomyces helicus</name>
    <dbReference type="NCBI Taxonomy" id="388810"/>
    <lineage>
        <taxon>Eukaryota</taxon>
        <taxon>Fungi</taxon>
        <taxon>Fungi incertae sedis</taxon>
        <taxon>Chytridiomycota</taxon>
        <taxon>Chytridiomycota incertae sedis</taxon>
        <taxon>Chytridiomycetes</taxon>
        <taxon>Chytridiomycetes incertae sedis</taxon>
        <taxon>Blyttiomyces</taxon>
    </lineage>
</organism>
<feature type="signal peptide" evidence="1">
    <location>
        <begin position="1"/>
        <end position="21"/>
    </location>
</feature>
<gene>
    <name evidence="2" type="ORF">BDK51DRAFT_47320</name>
</gene>
<sequence length="288" mass="32492">MNAAAWIFQLIHHPIFLLNWAARRETLVLSPGLDAGTESSIVPGGTEVGTIICQIASGRPGWSVKLYAARRCPTPIYNGETNGGAHYRYWTRDHAWVLLHLRTAVSGTPPRQYSWRCLSTSRRPSTFERGDRGEEILRLGAAARGVQRSDRNEELLNQQHSGSLEVVPTPMGSQWASEEWRDEGGDQLDHPLSVDDRDWIESDKCMWLICEAKRPAPASRSPLHRLPLARTPTAEDIAKANLICQEAVINTRTRPQQLTWAEIPPTDTELWFRTAHNENRTRDPPPLQ</sequence>